<evidence type="ECO:0000313" key="1">
    <source>
        <dbReference type="EMBL" id="KAK2602750.1"/>
    </source>
</evidence>
<gene>
    <name evidence="1" type="ORF">N8I77_009257</name>
</gene>
<keyword evidence="2" id="KW-1185">Reference proteome</keyword>
<name>A0AAD9W0B6_PHOAM</name>
<comment type="caution">
    <text evidence="1">The sequence shown here is derived from an EMBL/GenBank/DDBJ whole genome shotgun (WGS) entry which is preliminary data.</text>
</comment>
<sequence>MLVLWKRWVVPRTTCERVAEGSPASKIPSYPVLSGRWPRPLSASPPSPFFRWQRPKSGLKMRLNKNSVGWIKTVSYFADFAIDFSPILAAAPIMSDSMFSSAHL</sequence>
<dbReference type="Proteomes" id="UP001265746">
    <property type="component" value="Unassembled WGS sequence"/>
</dbReference>
<accession>A0AAD9W0B6</accession>
<evidence type="ECO:0000313" key="2">
    <source>
        <dbReference type="Proteomes" id="UP001265746"/>
    </source>
</evidence>
<reference evidence="1" key="1">
    <citation type="submission" date="2023-06" db="EMBL/GenBank/DDBJ databases">
        <authorList>
            <person name="Noh H."/>
        </authorList>
    </citation>
    <scope>NUCLEOTIDE SEQUENCE</scope>
    <source>
        <strain evidence="1">DUCC20226</strain>
    </source>
</reference>
<protein>
    <submittedName>
        <fullName evidence="1">Uncharacterized protein</fullName>
    </submittedName>
</protein>
<dbReference type="EMBL" id="JAUJFL010000005">
    <property type="protein sequence ID" value="KAK2602750.1"/>
    <property type="molecule type" value="Genomic_DNA"/>
</dbReference>
<proteinExistence type="predicted"/>
<organism evidence="1 2">
    <name type="scientific">Phomopsis amygdali</name>
    <name type="common">Fusicoccum amygdali</name>
    <dbReference type="NCBI Taxonomy" id="1214568"/>
    <lineage>
        <taxon>Eukaryota</taxon>
        <taxon>Fungi</taxon>
        <taxon>Dikarya</taxon>
        <taxon>Ascomycota</taxon>
        <taxon>Pezizomycotina</taxon>
        <taxon>Sordariomycetes</taxon>
        <taxon>Sordariomycetidae</taxon>
        <taxon>Diaporthales</taxon>
        <taxon>Diaporthaceae</taxon>
        <taxon>Diaporthe</taxon>
    </lineage>
</organism>
<dbReference type="AlphaFoldDB" id="A0AAD9W0B6"/>